<evidence type="ECO:0008006" key="3">
    <source>
        <dbReference type="Google" id="ProtNLM"/>
    </source>
</evidence>
<sequence length="387" mass="43017">MQIKLPSKDRTVYMYTLEGRDQVNTSLSSNVPSSRVAFAAVHVVADPLADIDPSSGGAIDWDATLAYRRYLWSLGMGVAEAMDTAQRGMGLSWESARELIVRTGGEVRGPEDKFAYGISTDHLDDEHPYSREDILDAYLYQYESVQPVVGTPVVMASRALARTAKSSDDYLWVYSRLLDQIDKPVILHWLGEPFDPALRCYWGSSDTVRAMESCLALIESYQEKIDGIKLSLLDKDLEVEMRSRLPEGVKLYTGDDFNYPELILGDDKGYSHALLGIFDPIAPVAVRALAALDAGNRQAFLDTISPTLPLARHIFRPPTMYYKTGVVFLAYLNGHQSHFRMLGGQESMRSVIYLADLFVLADKAGVLIDPELAASRMQLFLQICGIG</sequence>
<keyword evidence="2" id="KW-1185">Reference proteome</keyword>
<dbReference type="Gene3D" id="3.20.20.70">
    <property type="entry name" value="Aldolase class I"/>
    <property type="match status" value="1"/>
</dbReference>
<evidence type="ECO:0000313" key="1">
    <source>
        <dbReference type="EMBL" id="ACZ42022.1"/>
    </source>
</evidence>
<dbReference type="InterPro" id="IPR009334">
    <property type="entry name" value="DUF993"/>
</dbReference>
<dbReference type="Pfam" id="PF06187">
    <property type="entry name" value="DUF993"/>
    <property type="match status" value="1"/>
</dbReference>
<evidence type="ECO:0000313" key="2">
    <source>
        <dbReference type="Proteomes" id="UP000000323"/>
    </source>
</evidence>
<dbReference type="SUPFAM" id="SSF51569">
    <property type="entry name" value="Aldolase"/>
    <property type="match status" value="1"/>
</dbReference>
<dbReference type="HOGENOM" id="CLU_703265_0_0_0"/>
<dbReference type="eggNOG" id="COG0329">
    <property type="taxonomic scope" value="Bacteria"/>
</dbReference>
<reference evidence="2" key="1">
    <citation type="journal article" date="2010" name="Stand. Genomic Sci.">
        <title>Complete genome sequence of 'Thermobaculum terrenum' type strain (YNP1).</title>
        <authorList>
            <person name="Kiss H."/>
            <person name="Cleland D."/>
            <person name="Lapidus A."/>
            <person name="Lucas S."/>
            <person name="Glavina Del Rio T."/>
            <person name="Nolan M."/>
            <person name="Tice H."/>
            <person name="Han C."/>
            <person name="Goodwin L."/>
            <person name="Pitluck S."/>
            <person name="Liolios K."/>
            <person name="Ivanova N."/>
            <person name="Mavromatis K."/>
            <person name="Ovchinnikova G."/>
            <person name="Pati A."/>
            <person name="Chen A."/>
            <person name="Palaniappan K."/>
            <person name="Land M."/>
            <person name="Hauser L."/>
            <person name="Chang Y."/>
            <person name="Jeffries C."/>
            <person name="Lu M."/>
            <person name="Brettin T."/>
            <person name="Detter J."/>
            <person name="Goker M."/>
            <person name="Tindall B."/>
            <person name="Beck B."/>
            <person name="McDermott T."/>
            <person name="Woyke T."/>
            <person name="Bristow J."/>
            <person name="Eisen J."/>
            <person name="Markowitz V."/>
            <person name="Hugenholtz P."/>
            <person name="Kyrpides N."/>
            <person name="Klenk H."/>
            <person name="Cheng J."/>
        </authorList>
    </citation>
    <scope>NUCLEOTIDE SEQUENCE [LARGE SCALE GENOMIC DNA]</scope>
    <source>
        <strain evidence="2">ATCC BAA-798 / YNP1</strain>
    </source>
</reference>
<dbReference type="InterPro" id="IPR013785">
    <property type="entry name" value="Aldolase_TIM"/>
</dbReference>
<protein>
    <recommendedName>
        <fullName evidence="3">Dihydrodipicolinate synthase family protein</fullName>
    </recommendedName>
</protein>
<gene>
    <name evidence="1" type="ordered locus">Tter_1106</name>
</gene>
<dbReference type="Proteomes" id="UP000000323">
    <property type="component" value="Chromosome 1"/>
</dbReference>
<dbReference type="KEGG" id="ttr:Tter_1106"/>
<dbReference type="RefSeq" id="WP_012875057.1">
    <property type="nucleotide sequence ID" value="NC_013525.1"/>
</dbReference>
<accession>D1CB57</accession>
<organism evidence="1 2">
    <name type="scientific">Thermobaculum terrenum (strain ATCC BAA-798 / CCMEE 7001 / YNP1)</name>
    <dbReference type="NCBI Taxonomy" id="525904"/>
    <lineage>
        <taxon>Bacteria</taxon>
        <taxon>Bacillati</taxon>
        <taxon>Chloroflexota</taxon>
        <taxon>Chloroflexia</taxon>
        <taxon>Candidatus Thermobaculales</taxon>
        <taxon>Candidatus Thermobaculaceae</taxon>
        <taxon>Thermobaculum</taxon>
    </lineage>
</organism>
<dbReference type="AlphaFoldDB" id="D1CB57"/>
<name>D1CB57_THET1</name>
<dbReference type="STRING" id="525904.Tter_1106"/>
<dbReference type="EMBL" id="CP001825">
    <property type="protein sequence ID" value="ACZ42022.1"/>
    <property type="molecule type" value="Genomic_DNA"/>
</dbReference>
<proteinExistence type="predicted"/>